<dbReference type="AlphaFoldDB" id="A0A8T0SXE4"/>
<keyword evidence="5" id="KW-0560">Oxidoreductase</keyword>
<dbReference type="FunFam" id="1.10.630.10:FF:000126">
    <property type="entry name" value="Predicted protein"/>
    <property type="match status" value="1"/>
</dbReference>
<keyword evidence="11" id="KW-1185">Reference proteome</keyword>
<keyword evidence="9" id="KW-1133">Transmembrane helix</keyword>
<comment type="caution">
    <text evidence="10">The sequence shown here is derived from an EMBL/GenBank/DDBJ whole genome shotgun (WGS) entry which is preliminary data.</text>
</comment>
<dbReference type="GO" id="GO:0016705">
    <property type="term" value="F:oxidoreductase activity, acting on paired donors, with incorporation or reduction of molecular oxygen"/>
    <property type="evidence" value="ECO:0007669"/>
    <property type="project" value="InterPro"/>
</dbReference>
<organism evidence="10 11">
    <name type="scientific">Panicum virgatum</name>
    <name type="common">Blackwell switchgrass</name>
    <dbReference type="NCBI Taxonomy" id="38727"/>
    <lineage>
        <taxon>Eukaryota</taxon>
        <taxon>Viridiplantae</taxon>
        <taxon>Streptophyta</taxon>
        <taxon>Embryophyta</taxon>
        <taxon>Tracheophyta</taxon>
        <taxon>Spermatophyta</taxon>
        <taxon>Magnoliopsida</taxon>
        <taxon>Liliopsida</taxon>
        <taxon>Poales</taxon>
        <taxon>Poaceae</taxon>
        <taxon>PACMAD clade</taxon>
        <taxon>Panicoideae</taxon>
        <taxon>Panicodae</taxon>
        <taxon>Paniceae</taxon>
        <taxon>Panicinae</taxon>
        <taxon>Panicum</taxon>
        <taxon>Panicum sect. Hiantes</taxon>
    </lineage>
</organism>
<keyword evidence="7" id="KW-0503">Monooxygenase</keyword>
<dbReference type="EMBL" id="CM029045">
    <property type="protein sequence ID" value="KAG2603401.1"/>
    <property type="molecule type" value="Genomic_DNA"/>
</dbReference>
<dbReference type="InterPro" id="IPR001128">
    <property type="entry name" value="Cyt_P450"/>
</dbReference>
<evidence type="ECO:0000313" key="11">
    <source>
        <dbReference type="Proteomes" id="UP000823388"/>
    </source>
</evidence>
<evidence type="ECO:0000256" key="9">
    <source>
        <dbReference type="SAM" id="Phobius"/>
    </source>
</evidence>
<dbReference type="Proteomes" id="UP000823388">
    <property type="component" value="Chromosome 5K"/>
</dbReference>
<evidence type="ECO:0000256" key="5">
    <source>
        <dbReference type="ARBA" id="ARBA00023002"/>
    </source>
</evidence>
<dbReference type="CDD" id="cd11072">
    <property type="entry name" value="CYP71-like"/>
    <property type="match status" value="1"/>
</dbReference>
<comment type="similarity">
    <text evidence="2">Belongs to the cytochrome P450 family.</text>
</comment>
<dbReference type="PANTHER" id="PTHR47955">
    <property type="entry name" value="CYTOCHROME P450 FAMILY 71 PROTEIN"/>
    <property type="match status" value="1"/>
</dbReference>
<sequence>MADTTPAALYTLLLCLAGGVIVLLKLTKAVLSRRGGDLNLPPGPWPLPVIGNMHSLLGALPHHAMRGLARRYGAVMLLRLGHVPTVVVSSPEAARENIAFAPSGSRHWKELRRLCATELLSPKRVLSFRPIREEAAASLVRSVAAASPAPVNLSEGIKVLMNDILMRCAVGDTCPMRNEYMAGLDEVLKLLAGFNLVDLFPTSRLARTLGAGSLRAAREVHDRIHGIVQAIIQDHASNGGGGRRDDVLDVLLRLHRDGGLDTVLTPHHTIVCAVLFDVFAAGSETTATTTIWVMSELVRNPAAMRRAQSEVRQVLEGKTKVAEADIQGKLPYLQMVIKETLRMHPPLPLILPRSCAEPIKLMGYDIPKGTTMFVNAWAIGRDDKSWPNANEFKPERFEDGVIDFSGADFKFIPGGGGRRMCPGLMFGFANVETALASLLYHFDWKLPNGANPGDLDITESYGITARRKTELLLEATPFISANQ</sequence>
<accession>A0A8T0SXE4</accession>
<gene>
    <name evidence="10" type="ORF">PVAP13_5KG769400</name>
</gene>
<dbReference type="GO" id="GO:0004497">
    <property type="term" value="F:monooxygenase activity"/>
    <property type="evidence" value="ECO:0007669"/>
    <property type="project" value="UniProtKB-KW"/>
</dbReference>
<evidence type="ECO:0000256" key="6">
    <source>
        <dbReference type="ARBA" id="ARBA00023004"/>
    </source>
</evidence>
<evidence type="ECO:0000256" key="4">
    <source>
        <dbReference type="ARBA" id="ARBA00022723"/>
    </source>
</evidence>
<dbReference type="GO" id="GO:0005506">
    <property type="term" value="F:iron ion binding"/>
    <property type="evidence" value="ECO:0007669"/>
    <property type="project" value="InterPro"/>
</dbReference>
<keyword evidence="4 8" id="KW-0479">Metal-binding</keyword>
<feature type="transmembrane region" description="Helical" evidence="9">
    <location>
        <begin position="6"/>
        <end position="24"/>
    </location>
</feature>
<keyword evidence="9" id="KW-0812">Transmembrane</keyword>
<evidence type="ECO:0000256" key="7">
    <source>
        <dbReference type="ARBA" id="ARBA00023033"/>
    </source>
</evidence>
<protein>
    <submittedName>
        <fullName evidence="10">Uncharacterized protein</fullName>
    </submittedName>
</protein>
<reference evidence="10" key="1">
    <citation type="submission" date="2020-05" db="EMBL/GenBank/DDBJ databases">
        <title>WGS assembly of Panicum virgatum.</title>
        <authorList>
            <person name="Lovell J.T."/>
            <person name="Jenkins J."/>
            <person name="Shu S."/>
            <person name="Juenger T.E."/>
            <person name="Schmutz J."/>
        </authorList>
    </citation>
    <scope>NUCLEOTIDE SEQUENCE</scope>
    <source>
        <strain evidence="10">AP13</strain>
    </source>
</reference>
<dbReference type="SUPFAM" id="SSF48264">
    <property type="entry name" value="Cytochrome P450"/>
    <property type="match status" value="1"/>
</dbReference>
<evidence type="ECO:0000256" key="3">
    <source>
        <dbReference type="ARBA" id="ARBA00022617"/>
    </source>
</evidence>
<dbReference type="PRINTS" id="PR00385">
    <property type="entry name" value="P450"/>
</dbReference>
<evidence type="ECO:0000256" key="2">
    <source>
        <dbReference type="ARBA" id="ARBA00010617"/>
    </source>
</evidence>
<dbReference type="PRINTS" id="PR00463">
    <property type="entry name" value="EP450I"/>
</dbReference>
<dbReference type="InterPro" id="IPR002401">
    <property type="entry name" value="Cyt_P450_E_grp-I"/>
</dbReference>
<dbReference type="Gene3D" id="1.10.630.10">
    <property type="entry name" value="Cytochrome P450"/>
    <property type="match status" value="1"/>
</dbReference>
<feature type="binding site" description="axial binding residue" evidence="8">
    <location>
        <position position="421"/>
    </location>
    <ligand>
        <name>heme</name>
        <dbReference type="ChEBI" id="CHEBI:30413"/>
    </ligand>
    <ligandPart>
        <name>Fe</name>
        <dbReference type="ChEBI" id="CHEBI:18248"/>
    </ligandPart>
</feature>
<comment type="cofactor">
    <cofactor evidence="1 8">
        <name>heme</name>
        <dbReference type="ChEBI" id="CHEBI:30413"/>
    </cofactor>
</comment>
<name>A0A8T0SXE4_PANVG</name>
<proteinExistence type="inferred from homology"/>
<dbReference type="PANTHER" id="PTHR47955:SF8">
    <property type="entry name" value="CYTOCHROME P450 71D11-LIKE"/>
    <property type="match status" value="1"/>
</dbReference>
<keyword evidence="3 8" id="KW-0349">Heme</keyword>
<dbReference type="Pfam" id="PF00067">
    <property type="entry name" value="p450"/>
    <property type="match status" value="2"/>
</dbReference>
<dbReference type="InterPro" id="IPR036396">
    <property type="entry name" value="Cyt_P450_sf"/>
</dbReference>
<keyword evidence="6 8" id="KW-0408">Iron</keyword>
<keyword evidence="9" id="KW-0472">Membrane</keyword>
<evidence type="ECO:0000256" key="8">
    <source>
        <dbReference type="PIRSR" id="PIRSR602401-1"/>
    </source>
</evidence>
<evidence type="ECO:0000256" key="1">
    <source>
        <dbReference type="ARBA" id="ARBA00001971"/>
    </source>
</evidence>
<evidence type="ECO:0000313" key="10">
    <source>
        <dbReference type="EMBL" id="KAG2603401.1"/>
    </source>
</evidence>
<dbReference type="GO" id="GO:0020037">
    <property type="term" value="F:heme binding"/>
    <property type="evidence" value="ECO:0007669"/>
    <property type="project" value="InterPro"/>
</dbReference>